<gene>
    <name evidence="2" type="primary">mcrB_1</name>
    <name evidence="2" type="ORF">AW0309160_01579</name>
</gene>
<organism evidence="2">
    <name type="scientific">Aliivibrio wodanis</name>
    <dbReference type="NCBI Taxonomy" id="80852"/>
    <lineage>
        <taxon>Bacteria</taxon>
        <taxon>Pseudomonadati</taxon>
        <taxon>Pseudomonadota</taxon>
        <taxon>Gammaproteobacteria</taxon>
        <taxon>Vibrionales</taxon>
        <taxon>Vibrionaceae</taxon>
        <taxon>Aliivibrio</taxon>
    </lineage>
</organism>
<sequence>MNLGAYIYGVNHIDFKVNQTKKYNFFGVIPEKGSEIYLFKTREPQGIFAKVRVIEIKNNEVHFEVLEKRELSNQVPAFVLKRYFSNEHWPKGYVCMLHTQLIVYEKLSILWEESKNSHGIEQILMQLPIRMEAGSWYQKYSFFTQWFKSLDGEYSDEDLIKIWSGSSDISSISPQHISPEQCLDNIDLLRDITVKIVNSPTSLTHSEVKKIWREQSTFPSVLHVAINRVFAMTDPSLFTSAVSEGNYFPKLYRFLAPMLGIQSRYSDWVSGNIAFKTKLNALLKNQDDIKINIELWGLIEYLETNSDIELVLEGPRNEQYGQIINSKDEQMNSQNLTTLNQILYGPPGTGKTYTTINKALQIIAPDFYLENKDNREKLKARFDELLNNNRIGFVTFHQSFSYEDFVEGLKASTGEDKQINYDVEDGIFKSMCNSVSEKLLTNINEKRVLIIDEINRGNISNIFGELITLIEPSKRSGGTESLSVKLPYSKETFSVPSNLHIIGTMNTADKSLAQLDIALRRRFEFVEMMTNYELLKGIPDIEGINVAKLIKTMNQRIELLYDREHTIGHSFFLPLLGNPSLQLLAEIFELQLLPLLEEYFFEDWERVGQVLGDHLKDNHELRFVIEQFGNSEIAELMGDDWEVQGIQPYCRNQEAFKNPQAYIGVYTR</sequence>
<dbReference type="GO" id="GO:0016887">
    <property type="term" value="F:ATP hydrolysis activity"/>
    <property type="evidence" value="ECO:0007669"/>
    <property type="project" value="InterPro"/>
</dbReference>
<dbReference type="EMBL" id="LR721750">
    <property type="protein sequence ID" value="VVV04196.1"/>
    <property type="molecule type" value="Genomic_DNA"/>
</dbReference>
<feature type="domain" description="AAA+ ATPase" evidence="1">
    <location>
        <begin position="337"/>
        <end position="533"/>
    </location>
</feature>
<evidence type="ECO:0000313" key="2">
    <source>
        <dbReference type="EMBL" id="VVV04196.1"/>
    </source>
</evidence>
<dbReference type="Gene3D" id="3.40.50.300">
    <property type="entry name" value="P-loop containing nucleotide triphosphate hydrolases"/>
    <property type="match status" value="1"/>
</dbReference>
<dbReference type="InterPro" id="IPR011704">
    <property type="entry name" value="ATPase_dyneun-rel_AAA"/>
</dbReference>
<protein>
    <submittedName>
        <fullName evidence="2">5-methylcytosine-specific restriction enzyme B</fullName>
    </submittedName>
</protein>
<accession>A0A5Q4YXY1</accession>
<dbReference type="Pfam" id="PF07728">
    <property type="entry name" value="AAA_5"/>
    <property type="match status" value="1"/>
</dbReference>
<evidence type="ECO:0000259" key="1">
    <source>
        <dbReference type="SMART" id="SM00382"/>
    </source>
</evidence>
<dbReference type="GO" id="GO:0005524">
    <property type="term" value="F:ATP binding"/>
    <property type="evidence" value="ECO:0007669"/>
    <property type="project" value="InterPro"/>
</dbReference>
<dbReference type="InterPro" id="IPR027417">
    <property type="entry name" value="P-loop_NTPase"/>
</dbReference>
<proteinExistence type="predicted"/>
<dbReference type="InterPro" id="IPR052934">
    <property type="entry name" value="Methyl-DNA_Rec/Restrict_Enz"/>
</dbReference>
<reference evidence="2" key="1">
    <citation type="submission" date="2019-09" db="EMBL/GenBank/DDBJ databases">
        <authorList>
            <person name="Hjerde E."/>
        </authorList>
    </citation>
    <scope>NUCLEOTIDE SEQUENCE</scope>
    <source>
        <strain evidence="2">06/09/160</strain>
    </source>
</reference>
<dbReference type="PANTHER" id="PTHR37291:SF1">
    <property type="entry name" value="TYPE IV METHYL-DIRECTED RESTRICTION ENZYME ECOKMCRB SUBUNIT"/>
    <property type="match status" value="1"/>
</dbReference>
<dbReference type="SMART" id="SM00382">
    <property type="entry name" value="AAA"/>
    <property type="match status" value="1"/>
</dbReference>
<dbReference type="REBASE" id="365246">
    <property type="entry name" value="Awo160McrBCP"/>
</dbReference>
<dbReference type="AlphaFoldDB" id="A0A5Q4YXY1"/>
<dbReference type="InterPro" id="IPR003593">
    <property type="entry name" value="AAA+_ATPase"/>
</dbReference>
<dbReference type="SUPFAM" id="SSF52540">
    <property type="entry name" value="P-loop containing nucleoside triphosphate hydrolases"/>
    <property type="match status" value="1"/>
</dbReference>
<dbReference type="PANTHER" id="PTHR37291">
    <property type="entry name" value="5-METHYLCYTOSINE-SPECIFIC RESTRICTION ENZYME B"/>
    <property type="match status" value="1"/>
</dbReference>
<name>A0A5Q4YXY1_9GAMM</name>